<dbReference type="SMART" id="SM00387">
    <property type="entry name" value="HATPase_c"/>
    <property type="match status" value="1"/>
</dbReference>
<evidence type="ECO:0000313" key="11">
    <source>
        <dbReference type="Proteomes" id="UP000515861"/>
    </source>
</evidence>
<evidence type="ECO:0000256" key="1">
    <source>
        <dbReference type="ARBA" id="ARBA00000085"/>
    </source>
</evidence>
<accession>A0A7G9L2B7</accession>
<evidence type="ECO:0000256" key="3">
    <source>
        <dbReference type="ARBA" id="ARBA00022553"/>
    </source>
</evidence>
<feature type="transmembrane region" description="Helical" evidence="8">
    <location>
        <begin position="26"/>
        <end position="46"/>
    </location>
</feature>
<keyword evidence="8" id="KW-0472">Membrane</keyword>
<evidence type="ECO:0000256" key="2">
    <source>
        <dbReference type="ARBA" id="ARBA00012438"/>
    </source>
</evidence>
<keyword evidence="8" id="KW-1133">Transmembrane helix</keyword>
<dbReference type="Proteomes" id="UP000515861">
    <property type="component" value="Chromosome"/>
</dbReference>
<dbReference type="SUPFAM" id="SSF55874">
    <property type="entry name" value="ATPase domain of HSP90 chaperone/DNA topoisomerase II/histidine kinase"/>
    <property type="match status" value="1"/>
</dbReference>
<protein>
    <recommendedName>
        <fullName evidence="2">histidine kinase</fullName>
        <ecNumber evidence="2">2.7.13.3</ecNumber>
    </recommendedName>
</protein>
<feature type="region of interest" description="Disordered" evidence="7">
    <location>
        <begin position="1"/>
        <end position="20"/>
    </location>
</feature>
<dbReference type="InterPro" id="IPR036097">
    <property type="entry name" value="HisK_dim/P_sf"/>
</dbReference>
<sequence length="508" mass="56167">MKLQSTPDPAGPVADDRREGSGRRTVGLLLAVGAVMLVIAVVFAALTLQSITDDTDAVEHTLEVQASINRLSALNERIETGRRGFLIQPDPAFSATVQRAATGFDTEATRLRGLISDNPAQLRRLEAILRLRAEREALINAMFADPRQATLDVTTADFNAERGVIIVRTVRRIATEMVDAETHLLSQRNRNQLDSLVQLYTVSGIALALLVAVLLAAVLLVLRFNRDLTRAQARLRVANEGLEEAVERRTAELIRANQEIQRFAYIVSHDLRSPLVNVLGFTSELDQSRKDIRAFLEKLFADRPELRDETVWRAADEDLPEALDFIRKSTEKMDRLINSILELSRQGRRQLTPERLDMDALADGVVASLHQRAEDAGATVAVESLPPLESDRIAIEQILSNLVENALKYLQPGRPGEVTVRGRRHGRMVDIDVVDNGRGVAPADQERIFELFRRAGTQDQPGEGIGLANVRALAYRLGGTITMQSEVGEGSTFTLSLPDKFISRETVA</sequence>
<evidence type="ECO:0000256" key="6">
    <source>
        <dbReference type="SAM" id="Coils"/>
    </source>
</evidence>
<dbReference type="CDD" id="cd00075">
    <property type="entry name" value="HATPase"/>
    <property type="match status" value="1"/>
</dbReference>
<keyword evidence="5" id="KW-0418">Kinase</keyword>
<keyword evidence="8" id="KW-0812">Transmembrane</keyword>
<name>A0A7G9L2B7_9SPHN</name>
<dbReference type="CDD" id="cd19410">
    <property type="entry name" value="HK9-like_sensor"/>
    <property type="match status" value="1"/>
</dbReference>
<dbReference type="RefSeq" id="WP_187479721.1">
    <property type="nucleotide sequence ID" value="NZ_CP060697.1"/>
</dbReference>
<dbReference type="Gene3D" id="3.30.565.10">
    <property type="entry name" value="Histidine kinase-like ATPase, C-terminal domain"/>
    <property type="match status" value="1"/>
</dbReference>
<dbReference type="PRINTS" id="PR00344">
    <property type="entry name" value="BCTRLSENSOR"/>
</dbReference>
<dbReference type="EC" id="2.7.13.3" evidence="2"/>
<evidence type="ECO:0000256" key="8">
    <source>
        <dbReference type="SAM" id="Phobius"/>
    </source>
</evidence>
<reference evidence="10 11" key="1">
    <citation type="submission" date="2020-08" db="EMBL/GenBank/DDBJ databases">
        <title>Sphingomonas sp. sand1-3 16S ribosomal RNA gene Genome sequencing and assembly.</title>
        <authorList>
            <person name="Kang M."/>
        </authorList>
    </citation>
    <scope>NUCLEOTIDE SEQUENCE [LARGE SCALE GENOMIC DNA]</scope>
    <source>
        <strain evidence="11">sand1-3</strain>
    </source>
</reference>
<keyword evidence="3" id="KW-0597">Phosphoprotein</keyword>
<dbReference type="InterPro" id="IPR050351">
    <property type="entry name" value="BphY/WalK/GraS-like"/>
</dbReference>
<evidence type="ECO:0000256" key="4">
    <source>
        <dbReference type="ARBA" id="ARBA00022679"/>
    </source>
</evidence>
<keyword evidence="11" id="KW-1185">Reference proteome</keyword>
<dbReference type="InterPro" id="IPR005467">
    <property type="entry name" value="His_kinase_dom"/>
</dbReference>
<dbReference type="SUPFAM" id="SSF47384">
    <property type="entry name" value="Homodimeric domain of signal transducing histidine kinase"/>
    <property type="match status" value="1"/>
</dbReference>
<keyword evidence="4" id="KW-0808">Transferase</keyword>
<dbReference type="Pfam" id="PF05227">
    <property type="entry name" value="CHASE3"/>
    <property type="match status" value="1"/>
</dbReference>
<dbReference type="PANTHER" id="PTHR42878">
    <property type="entry name" value="TWO-COMPONENT HISTIDINE KINASE"/>
    <property type="match status" value="1"/>
</dbReference>
<feature type="domain" description="Histidine kinase" evidence="9">
    <location>
        <begin position="266"/>
        <end position="501"/>
    </location>
</feature>
<dbReference type="AlphaFoldDB" id="A0A7G9L2B7"/>
<feature type="transmembrane region" description="Helical" evidence="8">
    <location>
        <begin position="199"/>
        <end position="222"/>
    </location>
</feature>
<dbReference type="CDD" id="cd00082">
    <property type="entry name" value="HisKA"/>
    <property type="match status" value="1"/>
</dbReference>
<dbReference type="InterPro" id="IPR004358">
    <property type="entry name" value="Sig_transdc_His_kin-like_C"/>
</dbReference>
<organism evidence="10 11">
    <name type="scientific">Sphingomonas sabuli</name>
    <dbReference type="NCBI Taxonomy" id="2764186"/>
    <lineage>
        <taxon>Bacteria</taxon>
        <taxon>Pseudomonadati</taxon>
        <taxon>Pseudomonadota</taxon>
        <taxon>Alphaproteobacteria</taxon>
        <taxon>Sphingomonadales</taxon>
        <taxon>Sphingomonadaceae</taxon>
        <taxon>Sphingomonas</taxon>
    </lineage>
</organism>
<evidence type="ECO:0000259" key="9">
    <source>
        <dbReference type="PROSITE" id="PS50109"/>
    </source>
</evidence>
<dbReference type="Pfam" id="PF02518">
    <property type="entry name" value="HATPase_c"/>
    <property type="match status" value="1"/>
</dbReference>
<comment type="catalytic activity">
    <reaction evidence="1">
        <text>ATP + protein L-histidine = ADP + protein N-phospho-L-histidine.</text>
        <dbReference type="EC" id="2.7.13.3"/>
    </reaction>
</comment>
<dbReference type="SMART" id="SM00388">
    <property type="entry name" value="HisKA"/>
    <property type="match status" value="1"/>
</dbReference>
<dbReference type="GO" id="GO:0000155">
    <property type="term" value="F:phosphorelay sensor kinase activity"/>
    <property type="evidence" value="ECO:0007669"/>
    <property type="project" value="InterPro"/>
</dbReference>
<feature type="coiled-coil region" evidence="6">
    <location>
        <begin position="228"/>
        <end position="259"/>
    </location>
</feature>
<evidence type="ECO:0000313" key="10">
    <source>
        <dbReference type="EMBL" id="QNM82766.1"/>
    </source>
</evidence>
<dbReference type="GO" id="GO:0030295">
    <property type="term" value="F:protein kinase activator activity"/>
    <property type="evidence" value="ECO:0007669"/>
    <property type="project" value="TreeGrafter"/>
</dbReference>
<dbReference type="Gene3D" id="1.10.287.130">
    <property type="match status" value="1"/>
</dbReference>
<dbReference type="EMBL" id="CP060697">
    <property type="protein sequence ID" value="QNM82766.1"/>
    <property type="molecule type" value="Genomic_DNA"/>
</dbReference>
<dbReference type="InterPro" id="IPR003594">
    <property type="entry name" value="HATPase_dom"/>
</dbReference>
<keyword evidence="6" id="KW-0175">Coiled coil</keyword>
<dbReference type="InterPro" id="IPR007891">
    <property type="entry name" value="CHASE3"/>
</dbReference>
<dbReference type="GO" id="GO:0000156">
    <property type="term" value="F:phosphorelay response regulator activity"/>
    <property type="evidence" value="ECO:0007669"/>
    <property type="project" value="TreeGrafter"/>
</dbReference>
<gene>
    <name evidence="10" type="ORF">H8M03_12400</name>
</gene>
<proteinExistence type="predicted"/>
<dbReference type="InterPro" id="IPR003661">
    <property type="entry name" value="HisK_dim/P_dom"/>
</dbReference>
<dbReference type="PROSITE" id="PS50109">
    <property type="entry name" value="HIS_KIN"/>
    <property type="match status" value="1"/>
</dbReference>
<dbReference type="InterPro" id="IPR036890">
    <property type="entry name" value="HATPase_C_sf"/>
</dbReference>
<evidence type="ECO:0000256" key="7">
    <source>
        <dbReference type="SAM" id="MobiDB-lite"/>
    </source>
</evidence>
<dbReference type="KEGG" id="ssau:H8M03_12400"/>
<dbReference type="Pfam" id="PF00512">
    <property type="entry name" value="HisKA"/>
    <property type="match status" value="1"/>
</dbReference>
<evidence type="ECO:0000256" key="5">
    <source>
        <dbReference type="ARBA" id="ARBA00022777"/>
    </source>
</evidence>
<dbReference type="PANTHER" id="PTHR42878:SF15">
    <property type="entry name" value="BACTERIOPHYTOCHROME"/>
    <property type="match status" value="1"/>
</dbReference>
<dbReference type="GO" id="GO:0007234">
    <property type="term" value="P:osmosensory signaling via phosphorelay pathway"/>
    <property type="evidence" value="ECO:0007669"/>
    <property type="project" value="TreeGrafter"/>
</dbReference>